<evidence type="ECO:0000313" key="6">
    <source>
        <dbReference type="EMBL" id="KAG8465538.1"/>
    </source>
</evidence>
<evidence type="ECO:0008006" key="8">
    <source>
        <dbReference type="Google" id="ProtNLM"/>
    </source>
</evidence>
<dbReference type="NCBIfam" id="NF002060">
    <property type="entry name" value="PRK00892.1"/>
    <property type="match status" value="1"/>
</dbReference>
<proteinExistence type="predicted"/>
<dbReference type="GO" id="GO:0016410">
    <property type="term" value="F:N-acyltransferase activity"/>
    <property type="evidence" value="ECO:0007669"/>
    <property type="project" value="InterPro"/>
</dbReference>
<dbReference type="AlphaFoldDB" id="A0A8J5XJ57"/>
<evidence type="ECO:0000256" key="3">
    <source>
        <dbReference type="ARBA" id="ARBA00022679"/>
    </source>
</evidence>
<dbReference type="Gene3D" id="2.160.10.10">
    <property type="entry name" value="Hexapeptide repeat proteins"/>
    <property type="match status" value="1"/>
</dbReference>
<dbReference type="GO" id="GO:0009245">
    <property type="term" value="P:lipid A biosynthetic process"/>
    <property type="evidence" value="ECO:0007669"/>
    <property type="project" value="UniProtKB-KW"/>
</dbReference>
<dbReference type="OMA" id="VDHPKYY"/>
<dbReference type="PANTHER" id="PTHR43378">
    <property type="entry name" value="UDP-3-O-ACYLGLUCOSAMINE N-ACYLTRANSFERASE"/>
    <property type="match status" value="1"/>
</dbReference>
<dbReference type="OrthoDB" id="2355at2759"/>
<gene>
    <name evidence="6" type="ORF">KFE25_002845</name>
</gene>
<dbReference type="Proteomes" id="UP000751190">
    <property type="component" value="Unassembled WGS sequence"/>
</dbReference>
<evidence type="ECO:0000256" key="4">
    <source>
        <dbReference type="ARBA" id="ARBA00023098"/>
    </source>
</evidence>
<dbReference type="InterPro" id="IPR018357">
    <property type="entry name" value="Hexapep_transf_CS"/>
</dbReference>
<comment type="caution">
    <text evidence="6">The sequence shown here is derived from an EMBL/GenBank/DDBJ whole genome shotgun (WGS) entry which is preliminary data.</text>
</comment>
<dbReference type="Pfam" id="PF00132">
    <property type="entry name" value="Hexapep"/>
    <property type="match status" value="1"/>
</dbReference>
<keyword evidence="7" id="KW-1185">Reference proteome</keyword>
<dbReference type="EMBL" id="JAGTXO010000010">
    <property type="protein sequence ID" value="KAG8465538.1"/>
    <property type="molecule type" value="Genomic_DNA"/>
</dbReference>
<keyword evidence="5" id="KW-0012">Acyltransferase</keyword>
<organism evidence="6 7">
    <name type="scientific">Diacronema lutheri</name>
    <name type="common">Unicellular marine alga</name>
    <name type="synonym">Monochrysis lutheri</name>
    <dbReference type="NCBI Taxonomy" id="2081491"/>
    <lineage>
        <taxon>Eukaryota</taxon>
        <taxon>Haptista</taxon>
        <taxon>Haptophyta</taxon>
        <taxon>Pavlovophyceae</taxon>
        <taxon>Pavlovales</taxon>
        <taxon>Pavlovaceae</taxon>
        <taxon>Diacronema</taxon>
    </lineage>
</organism>
<dbReference type="PROSITE" id="PS00101">
    <property type="entry name" value="HEXAPEP_TRANSFERASES"/>
    <property type="match status" value="1"/>
</dbReference>
<dbReference type="PANTHER" id="PTHR43378:SF2">
    <property type="entry name" value="UDP-3-O-ACYLGLUCOSAMINE N-ACYLTRANSFERASE 1, MITOCHONDRIAL-RELATED"/>
    <property type="match status" value="1"/>
</dbReference>
<evidence type="ECO:0000313" key="7">
    <source>
        <dbReference type="Proteomes" id="UP000751190"/>
    </source>
</evidence>
<evidence type="ECO:0000256" key="2">
    <source>
        <dbReference type="ARBA" id="ARBA00022556"/>
    </source>
</evidence>
<dbReference type="GO" id="GO:0016020">
    <property type="term" value="C:membrane"/>
    <property type="evidence" value="ECO:0007669"/>
    <property type="project" value="GOC"/>
</dbReference>
<dbReference type="InterPro" id="IPR007691">
    <property type="entry name" value="LpxD"/>
</dbReference>
<evidence type="ECO:0000256" key="1">
    <source>
        <dbReference type="ARBA" id="ARBA00022516"/>
    </source>
</evidence>
<keyword evidence="4" id="KW-0443">Lipid metabolism</keyword>
<keyword evidence="1" id="KW-0444">Lipid biosynthesis</keyword>
<dbReference type="CDD" id="cd03352">
    <property type="entry name" value="LbH_LpxD"/>
    <property type="match status" value="1"/>
</dbReference>
<evidence type="ECO:0000256" key="5">
    <source>
        <dbReference type="ARBA" id="ARBA00023315"/>
    </source>
</evidence>
<dbReference type="SUPFAM" id="SSF51161">
    <property type="entry name" value="Trimeric LpxA-like enzymes"/>
    <property type="match status" value="1"/>
</dbReference>
<keyword evidence="2" id="KW-0441">Lipid A biosynthesis</keyword>
<dbReference type="InterPro" id="IPR001451">
    <property type="entry name" value="Hexapep"/>
</dbReference>
<reference evidence="6" key="1">
    <citation type="submission" date="2021-05" db="EMBL/GenBank/DDBJ databases">
        <title>The genome of the haptophyte Pavlova lutheri (Diacronema luteri, Pavlovales) - a model for lipid biosynthesis in eukaryotic algae.</title>
        <authorList>
            <person name="Hulatt C.J."/>
            <person name="Posewitz M.C."/>
        </authorList>
    </citation>
    <scope>NUCLEOTIDE SEQUENCE</scope>
    <source>
        <strain evidence="6">NIVA-4/92</strain>
    </source>
</reference>
<name>A0A8J5XJ57_DIALT</name>
<accession>A0A8J5XJ57</accession>
<dbReference type="InterPro" id="IPR011004">
    <property type="entry name" value="Trimer_LpxA-like_sf"/>
</dbReference>
<sequence>MACALRGSALSVRRFASEAAGAAFRVWPQGGGVVHVSASVHPSARIEPCAVVLPDASLDADVSIGATSVVGAGVRVGARTLVGPGVRLAHCTVGSDCTLHAGVCIGADGFGFDIGADGALTKRPQLLRALIGAHVEIGANSCVDRGSWRDTVIGAYTKLDNLVQVGHNVHIGEHCLLCAHVALGGSCTLGDHVVMGGKSAVRDHVSVASRVRIAAKAGVCASIAEPGDYAGFPAERAARWRRRVVAMRWAFDRLDRAEVARLVRDGAFGLRRRREGAAPC</sequence>
<protein>
    <recommendedName>
        <fullName evidence="8">UDP-3-O-[3-hydroxymyristoyl] glucosamine N-acyltransferase</fullName>
    </recommendedName>
</protein>
<keyword evidence="3" id="KW-0808">Transferase</keyword>